<proteinExistence type="predicted"/>
<dbReference type="EMBL" id="BLXT01002217">
    <property type="protein sequence ID" value="GFN92028.1"/>
    <property type="molecule type" value="Genomic_DNA"/>
</dbReference>
<evidence type="ECO:0008006" key="3">
    <source>
        <dbReference type="Google" id="ProtNLM"/>
    </source>
</evidence>
<dbReference type="Proteomes" id="UP000735302">
    <property type="component" value="Unassembled WGS sequence"/>
</dbReference>
<evidence type="ECO:0000313" key="1">
    <source>
        <dbReference type="EMBL" id="GFN92028.1"/>
    </source>
</evidence>
<organism evidence="1 2">
    <name type="scientific">Plakobranchus ocellatus</name>
    <dbReference type="NCBI Taxonomy" id="259542"/>
    <lineage>
        <taxon>Eukaryota</taxon>
        <taxon>Metazoa</taxon>
        <taxon>Spiralia</taxon>
        <taxon>Lophotrochozoa</taxon>
        <taxon>Mollusca</taxon>
        <taxon>Gastropoda</taxon>
        <taxon>Heterobranchia</taxon>
        <taxon>Euthyneura</taxon>
        <taxon>Panpulmonata</taxon>
        <taxon>Sacoglossa</taxon>
        <taxon>Placobranchoidea</taxon>
        <taxon>Plakobranchidae</taxon>
        <taxon>Plakobranchus</taxon>
    </lineage>
</organism>
<comment type="caution">
    <text evidence="1">The sequence shown here is derived from an EMBL/GenBank/DDBJ whole genome shotgun (WGS) entry which is preliminary data.</text>
</comment>
<accession>A0AAV3ZCC6</accession>
<sequence>MQPGACRRQPRLRSLTGCLHDSAVSQGVFKTAQAHMMSSRQRRLTGCLKDSAGHRLTSRQHSLTGCLQDSAGSHDVYKTAQAHMMSSRQRILTGCLQLDSAISFLKKNDLKN</sequence>
<dbReference type="AlphaFoldDB" id="A0AAV3ZCC6"/>
<evidence type="ECO:0000313" key="2">
    <source>
        <dbReference type="Proteomes" id="UP000735302"/>
    </source>
</evidence>
<reference evidence="1 2" key="1">
    <citation type="journal article" date="2021" name="Elife">
        <title>Chloroplast acquisition without the gene transfer in kleptoplastic sea slugs, Plakobranchus ocellatus.</title>
        <authorList>
            <person name="Maeda T."/>
            <person name="Takahashi S."/>
            <person name="Yoshida T."/>
            <person name="Shimamura S."/>
            <person name="Takaki Y."/>
            <person name="Nagai Y."/>
            <person name="Toyoda A."/>
            <person name="Suzuki Y."/>
            <person name="Arimoto A."/>
            <person name="Ishii H."/>
            <person name="Satoh N."/>
            <person name="Nishiyama T."/>
            <person name="Hasebe M."/>
            <person name="Maruyama T."/>
            <person name="Minagawa J."/>
            <person name="Obokata J."/>
            <person name="Shigenobu S."/>
        </authorList>
    </citation>
    <scope>NUCLEOTIDE SEQUENCE [LARGE SCALE GENOMIC DNA]</scope>
</reference>
<name>A0AAV3ZCC6_9GAST</name>
<keyword evidence="2" id="KW-1185">Reference proteome</keyword>
<protein>
    <recommendedName>
        <fullName evidence="3">BLOC-1-related complex subunit 7</fullName>
    </recommendedName>
</protein>
<gene>
    <name evidence="1" type="ORF">PoB_001853400</name>
</gene>